<keyword evidence="2" id="KW-1134">Transmembrane beta strand</keyword>
<dbReference type="InterPro" id="IPR034746">
    <property type="entry name" value="POTRA"/>
</dbReference>
<reference evidence="11 12" key="1">
    <citation type="submission" date="2018-05" db="EMBL/GenBank/DDBJ databases">
        <title>Coraliomargarita sinensis sp. nov., isolated from a marine solar saltern.</title>
        <authorList>
            <person name="Zhou L.Y."/>
        </authorList>
    </citation>
    <scope>NUCLEOTIDE SEQUENCE [LARGE SCALE GENOMIC DNA]</scope>
    <source>
        <strain evidence="11 12">WN38</strain>
    </source>
</reference>
<evidence type="ECO:0000256" key="3">
    <source>
        <dbReference type="ARBA" id="ARBA00022692"/>
    </source>
</evidence>
<dbReference type="Pfam" id="PF07244">
    <property type="entry name" value="POTRA"/>
    <property type="match status" value="5"/>
</dbReference>
<dbReference type="EMBL" id="QHJQ01000003">
    <property type="protein sequence ID" value="PXA04711.1"/>
    <property type="molecule type" value="Genomic_DNA"/>
</dbReference>
<evidence type="ECO:0000256" key="9">
    <source>
        <dbReference type="SAM" id="SignalP"/>
    </source>
</evidence>
<dbReference type="NCBIfam" id="TIGR03303">
    <property type="entry name" value="OM_YaeT"/>
    <property type="match status" value="1"/>
</dbReference>
<dbReference type="RefSeq" id="WP_110130517.1">
    <property type="nucleotide sequence ID" value="NZ_QHJQ01000003.1"/>
</dbReference>
<gene>
    <name evidence="11" type="primary">bamA</name>
    <name evidence="11" type="ORF">DDZ13_05945</name>
</gene>
<evidence type="ECO:0000313" key="11">
    <source>
        <dbReference type="EMBL" id="PXA04711.1"/>
    </source>
</evidence>
<keyword evidence="6" id="KW-0472">Membrane</keyword>
<dbReference type="PANTHER" id="PTHR12815">
    <property type="entry name" value="SORTING AND ASSEMBLY MACHINERY SAMM50 PROTEIN FAMILY MEMBER"/>
    <property type="match status" value="1"/>
</dbReference>
<proteinExistence type="predicted"/>
<keyword evidence="5" id="KW-0677">Repeat</keyword>
<dbReference type="GO" id="GO:0009279">
    <property type="term" value="C:cell outer membrane"/>
    <property type="evidence" value="ECO:0007669"/>
    <property type="project" value="UniProtKB-UniRule"/>
</dbReference>
<dbReference type="AlphaFoldDB" id="A0A317ZMT0"/>
<dbReference type="PROSITE" id="PS51257">
    <property type="entry name" value="PROKAR_LIPOPROTEIN"/>
    <property type="match status" value="1"/>
</dbReference>
<protein>
    <recommendedName>
        <fullName evidence="8">Outer membrane protein assembly factor BamA</fullName>
    </recommendedName>
</protein>
<feature type="domain" description="POTRA" evidence="10">
    <location>
        <begin position="287"/>
        <end position="365"/>
    </location>
</feature>
<evidence type="ECO:0000256" key="5">
    <source>
        <dbReference type="ARBA" id="ARBA00022737"/>
    </source>
</evidence>
<comment type="caution">
    <text evidence="11">The sequence shown here is derived from an EMBL/GenBank/DDBJ whole genome shotgun (WGS) entry which is preliminary data.</text>
</comment>
<dbReference type="GO" id="GO:0071709">
    <property type="term" value="P:membrane assembly"/>
    <property type="evidence" value="ECO:0007669"/>
    <property type="project" value="InterPro"/>
</dbReference>
<dbReference type="PIRSF" id="PIRSF006076">
    <property type="entry name" value="OM_assembly_OMP85"/>
    <property type="match status" value="1"/>
</dbReference>
<dbReference type="Gene3D" id="3.10.20.310">
    <property type="entry name" value="membrane protein fhac"/>
    <property type="match status" value="5"/>
</dbReference>
<name>A0A317ZMT0_9BACT</name>
<sequence>MRFFKTLFRTLTLSSVLLSCTGALAQDAAEEYPEIRRIIPEFKGFRAVSDQFIFSNVQLRPGMDYNPALIDQSIRALYSSGYFEFVEVRVEKAPEDKIDVYFELESKYTIERIRFNGNENYSDKRLARKAEIEEDVTLESGDSLDEYKVSLAADAIAAYYVKKGYPDVSVDYRISRNPETGYAIVDIDIEEGGDLRIEDIIFKGNEVFSDKKLRKQLETKKDGWFSWITGSGKFDEKQFKEDLETLRNFYRDNGYLDSVVHEDRVEFEFEGEDEVDIVITVSEGDLYYLGELSVDNNTVFTNGELLSGIKVETGEKFSPQKVDDAASTIREYYTSRGYLDSGVRAERVPNMENRRIDVVFRVRESERFYLESIRVEGNTKSKATVIIRELALRPGDVFDRQRMDVSEARLKNTNYFEDVRLNPEPTNIPGRKDLGITVREGRTGNFTIGAGFGSVESAVVYFEVTQGNFDLFNWRSGFQGDGQKFRFRASVGTESNQVVVSFIEPWLFEQRLEFGVELYRTESDYNSADYNELRTGFELFLRRRLFELVEARLSYRLELVEIFDVARNPGAPGAVLNADGSITGDGVPDVFQAAEGEELISKVGLTFLRDNRDSLIFTRKGNRTSLNNEVAGLGGDVNYYKFEAKTAHYFPTFDTLEQSFSVVARAGTVTPWGNSTDVPFYDRFYLGGPDTLRGFDFRDVGPRDPDDDDESIGGNSYSMVSFEYLFRVAEPLGLVVFYDWGFVNEEDFDFSMSDYADNWGVGARILLMGSPLQLDYGIPITSPEGSGGGGQFNFSFGTRF</sequence>
<evidence type="ECO:0000256" key="6">
    <source>
        <dbReference type="ARBA" id="ARBA00023136"/>
    </source>
</evidence>
<dbReference type="OrthoDB" id="9776356at2"/>
<dbReference type="InterPro" id="IPR039910">
    <property type="entry name" value="D15-like"/>
</dbReference>
<feature type="domain" description="POTRA" evidence="10">
    <location>
        <begin position="368"/>
        <end position="441"/>
    </location>
</feature>
<evidence type="ECO:0000256" key="1">
    <source>
        <dbReference type="ARBA" id="ARBA00004370"/>
    </source>
</evidence>
<dbReference type="InParanoid" id="A0A317ZMT0"/>
<evidence type="ECO:0000256" key="8">
    <source>
        <dbReference type="NCBIfam" id="TIGR03303"/>
    </source>
</evidence>
<feature type="chain" id="PRO_5016267074" description="Outer membrane protein assembly factor BamA" evidence="9">
    <location>
        <begin position="26"/>
        <end position="800"/>
    </location>
</feature>
<evidence type="ECO:0000313" key="12">
    <source>
        <dbReference type="Proteomes" id="UP000247099"/>
    </source>
</evidence>
<dbReference type="Pfam" id="PF01103">
    <property type="entry name" value="Omp85"/>
    <property type="match status" value="1"/>
</dbReference>
<keyword evidence="7" id="KW-0998">Cell outer membrane</keyword>
<dbReference type="InterPro" id="IPR023707">
    <property type="entry name" value="OM_assembly_BamA"/>
</dbReference>
<comment type="subcellular location">
    <subcellularLocation>
        <location evidence="1">Membrane</location>
    </subcellularLocation>
</comment>
<evidence type="ECO:0000259" key="10">
    <source>
        <dbReference type="PROSITE" id="PS51779"/>
    </source>
</evidence>
<evidence type="ECO:0000256" key="4">
    <source>
        <dbReference type="ARBA" id="ARBA00022729"/>
    </source>
</evidence>
<evidence type="ECO:0000256" key="7">
    <source>
        <dbReference type="ARBA" id="ARBA00023237"/>
    </source>
</evidence>
<keyword evidence="12" id="KW-1185">Reference proteome</keyword>
<organism evidence="11 12">
    <name type="scientific">Coraliomargarita sinensis</name>
    <dbReference type="NCBI Taxonomy" id="2174842"/>
    <lineage>
        <taxon>Bacteria</taxon>
        <taxon>Pseudomonadati</taxon>
        <taxon>Verrucomicrobiota</taxon>
        <taxon>Opitutia</taxon>
        <taxon>Puniceicoccales</taxon>
        <taxon>Coraliomargaritaceae</taxon>
        <taxon>Coraliomargarita</taxon>
    </lineage>
</organism>
<keyword evidence="3" id="KW-0812">Transmembrane</keyword>
<evidence type="ECO:0000256" key="2">
    <source>
        <dbReference type="ARBA" id="ARBA00022452"/>
    </source>
</evidence>
<dbReference type="InterPro" id="IPR010827">
    <property type="entry name" value="BamA/TamA_POTRA"/>
</dbReference>
<dbReference type="Proteomes" id="UP000247099">
    <property type="component" value="Unassembled WGS sequence"/>
</dbReference>
<dbReference type="PROSITE" id="PS51779">
    <property type="entry name" value="POTRA"/>
    <property type="match status" value="3"/>
</dbReference>
<feature type="signal peptide" evidence="9">
    <location>
        <begin position="1"/>
        <end position="25"/>
    </location>
</feature>
<keyword evidence="4 9" id="KW-0732">Signal</keyword>
<accession>A0A317ZMT0</accession>
<dbReference type="Gene3D" id="2.40.160.50">
    <property type="entry name" value="membrane protein fhac: a member of the omp85/tpsb transporter family"/>
    <property type="match status" value="1"/>
</dbReference>
<dbReference type="FunCoup" id="A0A317ZMT0">
    <property type="interactions" value="231"/>
</dbReference>
<dbReference type="InterPro" id="IPR000184">
    <property type="entry name" value="Bac_surfAg_D15"/>
</dbReference>
<feature type="domain" description="POTRA" evidence="10">
    <location>
        <begin position="195"/>
        <end position="284"/>
    </location>
</feature>
<dbReference type="PANTHER" id="PTHR12815:SF47">
    <property type="entry name" value="TRANSLOCATION AND ASSEMBLY MODULE SUBUNIT TAMA"/>
    <property type="match status" value="1"/>
</dbReference>